<dbReference type="AlphaFoldDB" id="A0A016SRZ2"/>
<dbReference type="EMBL" id="JARK01001522">
    <property type="protein sequence ID" value="EYB93127.1"/>
    <property type="molecule type" value="Genomic_DNA"/>
</dbReference>
<dbReference type="Proteomes" id="UP000024635">
    <property type="component" value="Unassembled WGS sequence"/>
</dbReference>
<comment type="caution">
    <text evidence="1">The sequence shown here is derived from an EMBL/GenBank/DDBJ whole genome shotgun (WGS) entry which is preliminary data.</text>
</comment>
<proteinExistence type="predicted"/>
<gene>
    <name evidence="1" type="primary">Acey_s0186.g1093</name>
    <name evidence="1" type="ORF">Y032_0186g1093</name>
</gene>
<evidence type="ECO:0000313" key="2">
    <source>
        <dbReference type="Proteomes" id="UP000024635"/>
    </source>
</evidence>
<evidence type="ECO:0000313" key="1">
    <source>
        <dbReference type="EMBL" id="EYB93127.1"/>
    </source>
</evidence>
<protein>
    <submittedName>
        <fullName evidence="1">Uncharacterized protein</fullName>
    </submittedName>
</protein>
<name>A0A016SRZ2_9BILA</name>
<accession>A0A016SRZ2</accession>
<keyword evidence="2" id="KW-1185">Reference proteome</keyword>
<reference evidence="2" key="1">
    <citation type="journal article" date="2015" name="Nat. Genet.">
        <title>The genome and transcriptome of the zoonotic hookworm Ancylostoma ceylanicum identify infection-specific gene families.</title>
        <authorList>
            <person name="Schwarz E.M."/>
            <person name="Hu Y."/>
            <person name="Antoshechkin I."/>
            <person name="Miller M.M."/>
            <person name="Sternberg P.W."/>
            <person name="Aroian R.V."/>
        </authorList>
    </citation>
    <scope>NUCLEOTIDE SEQUENCE</scope>
    <source>
        <strain evidence="2">HY135</strain>
    </source>
</reference>
<sequence length="103" mass="11614">MHAMNCPGEEPHWLARTSNAGRRVGKVDRRVSLDIMDASLSAPHFTQWNNLPDSKEVKQTCSTRQKKNWRCAGMRVAANRLAGWPAGGGWLRKRANSLQMRLS</sequence>
<organism evidence="1 2">
    <name type="scientific">Ancylostoma ceylanicum</name>
    <dbReference type="NCBI Taxonomy" id="53326"/>
    <lineage>
        <taxon>Eukaryota</taxon>
        <taxon>Metazoa</taxon>
        <taxon>Ecdysozoa</taxon>
        <taxon>Nematoda</taxon>
        <taxon>Chromadorea</taxon>
        <taxon>Rhabditida</taxon>
        <taxon>Rhabditina</taxon>
        <taxon>Rhabditomorpha</taxon>
        <taxon>Strongyloidea</taxon>
        <taxon>Ancylostomatidae</taxon>
        <taxon>Ancylostomatinae</taxon>
        <taxon>Ancylostoma</taxon>
    </lineage>
</organism>